<keyword evidence="3" id="KW-1185">Reference proteome</keyword>
<accession>G2PGT2</accession>
<reference evidence="2" key="1">
    <citation type="submission" date="2011-08" db="EMBL/GenBank/DDBJ databases">
        <title>Complete sequence of plasmid 1 of Streptomyces violaceusniger Tu 4113.</title>
        <authorList>
            <consortium name="US DOE Joint Genome Institute"/>
            <person name="Lucas S."/>
            <person name="Han J."/>
            <person name="Lapidus A."/>
            <person name="Cheng J.-F."/>
            <person name="Goodwin L."/>
            <person name="Pitluck S."/>
            <person name="Peters L."/>
            <person name="Ivanova N."/>
            <person name="Daligault H."/>
            <person name="Detter J.C."/>
            <person name="Han C."/>
            <person name="Tapia R."/>
            <person name="Land M."/>
            <person name="Hauser L."/>
            <person name="Kyrpides N."/>
            <person name="Ivanova N."/>
            <person name="Pagani I."/>
            <person name="Hagen A."/>
            <person name="Katz L."/>
            <person name="Fiedler H.-P."/>
            <person name="Keasling J."/>
            <person name="Fortman J."/>
            <person name="Woyke T."/>
        </authorList>
    </citation>
    <scope>NUCLEOTIDE SEQUENCE [LARGE SCALE GENOMIC DNA]</scope>
    <source>
        <strain evidence="2">Tu 4113</strain>
        <plasmid evidence="2">pSTRVI01</plasmid>
    </source>
</reference>
<name>G2PGT2_STRV4</name>
<dbReference type="EMBL" id="CP002995">
    <property type="protein sequence ID" value="AEM88646.1"/>
    <property type="molecule type" value="Genomic_DNA"/>
</dbReference>
<evidence type="ECO:0000313" key="3">
    <source>
        <dbReference type="Proteomes" id="UP000008703"/>
    </source>
</evidence>
<evidence type="ECO:0000256" key="1">
    <source>
        <dbReference type="SAM" id="MobiDB-lite"/>
    </source>
</evidence>
<geneLocation type="plasmid" evidence="2 3">
    <name>pSTRVI01</name>
</geneLocation>
<keyword evidence="2" id="KW-0614">Plasmid</keyword>
<dbReference type="Proteomes" id="UP000008703">
    <property type="component" value="Plasmid pSTRVI01"/>
</dbReference>
<protein>
    <submittedName>
        <fullName evidence="2">Uncharacterized protein</fullName>
    </submittedName>
</protein>
<dbReference type="AlphaFoldDB" id="G2PGT2"/>
<feature type="region of interest" description="Disordered" evidence="1">
    <location>
        <begin position="167"/>
        <end position="205"/>
    </location>
</feature>
<proteinExistence type="predicted"/>
<evidence type="ECO:0000313" key="2">
    <source>
        <dbReference type="EMBL" id="AEM88646.1"/>
    </source>
</evidence>
<gene>
    <name evidence="2" type="ORF">Strvi_9389</name>
</gene>
<organism evidence="2 3">
    <name type="scientific">Streptomyces violaceusniger (strain Tu 4113)</name>
    <dbReference type="NCBI Taxonomy" id="653045"/>
    <lineage>
        <taxon>Bacteria</taxon>
        <taxon>Bacillati</taxon>
        <taxon>Actinomycetota</taxon>
        <taxon>Actinomycetes</taxon>
        <taxon>Kitasatosporales</taxon>
        <taxon>Streptomycetaceae</taxon>
        <taxon>Streptomyces</taxon>
        <taxon>Streptomyces violaceusniger group</taxon>
    </lineage>
</organism>
<dbReference type="KEGG" id="svl:Strvi_9389"/>
<sequence length="205" mass="23035">MSAAVTERTAKERVRRTRSRGRNELAPLRVSQIAVHEYDLDPACVSLVCPSCRTWVPISRPNGRPGRTRLVPHHTERAGTADPTFCTDGSHRRVIIDVEVERWRRHIEEGVSETDGRRSNRVTRKPKVAPALAVSQIAAKKQTATTEDEPGDDRPLWLLREMKWASTEPAVRETDTQRAQRPAGDAPQVGLPVPLTTLHPKRPTR</sequence>
<feature type="region of interest" description="Disordered" evidence="1">
    <location>
        <begin position="1"/>
        <end position="20"/>
    </location>
</feature>
<dbReference type="HOGENOM" id="CLU_086372_1_0_11"/>